<dbReference type="Pfam" id="PF00158">
    <property type="entry name" value="Sigma54_activat"/>
    <property type="match status" value="1"/>
</dbReference>
<gene>
    <name evidence="8" type="ORF">POL67_17115</name>
</gene>
<feature type="compositionally biased region" description="Low complexity" evidence="5">
    <location>
        <begin position="399"/>
        <end position="408"/>
    </location>
</feature>
<dbReference type="InterPro" id="IPR008984">
    <property type="entry name" value="SMAD_FHA_dom_sf"/>
</dbReference>
<feature type="compositionally biased region" description="Low complexity" evidence="5">
    <location>
        <begin position="376"/>
        <end position="385"/>
    </location>
</feature>
<dbReference type="InterPro" id="IPR000253">
    <property type="entry name" value="FHA_dom"/>
</dbReference>
<feature type="domain" description="FHA" evidence="6">
    <location>
        <begin position="45"/>
        <end position="94"/>
    </location>
</feature>
<evidence type="ECO:0000259" key="6">
    <source>
        <dbReference type="PROSITE" id="PS50006"/>
    </source>
</evidence>
<evidence type="ECO:0000256" key="1">
    <source>
        <dbReference type="ARBA" id="ARBA00022741"/>
    </source>
</evidence>
<dbReference type="Proteomes" id="UP001221411">
    <property type="component" value="Unassembled WGS sequence"/>
</dbReference>
<evidence type="ECO:0000313" key="8">
    <source>
        <dbReference type="EMBL" id="MDC0743073.1"/>
    </source>
</evidence>
<comment type="caution">
    <text evidence="8">The sequence shown here is derived from an EMBL/GenBank/DDBJ whole genome shotgun (WGS) entry which is preliminary data.</text>
</comment>
<dbReference type="InterPro" id="IPR058031">
    <property type="entry name" value="AAA_lid_NorR"/>
</dbReference>
<evidence type="ECO:0000256" key="2">
    <source>
        <dbReference type="ARBA" id="ARBA00022840"/>
    </source>
</evidence>
<dbReference type="EMBL" id="JAQNDO010000001">
    <property type="protein sequence ID" value="MDC0743073.1"/>
    <property type="molecule type" value="Genomic_DNA"/>
</dbReference>
<dbReference type="InterPro" id="IPR002197">
    <property type="entry name" value="HTH_Fis"/>
</dbReference>
<dbReference type="CDD" id="cd00009">
    <property type="entry name" value="AAA"/>
    <property type="match status" value="1"/>
</dbReference>
<dbReference type="PROSITE" id="PS00675">
    <property type="entry name" value="SIGMA54_INTERACT_1"/>
    <property type="match status" value="1"/>
</dbReference>
<dbReference type="SUPFAM" id="SSF52540">
    <property type="entry name" value="P-loop containing nucleoside triphosphate hydrolases"/>
    <property type="match status" value="1"/>
</dbReference>
<dbReference type="InterPro" id="IPR002078">
    <property type="entry name" value="Sigma_54_int"/>
</dbReference>
<evidence type="ECO:0000256" key="4">
    <source>
        <dbReference type="ARBA" id="ARBA00023163"/>
    </source>
</evidence>
<dbReference type="InterPro" id="IPR025944">
    <property type="entry name" value="Sigma_54_int_dom_CS"/>
</dbReference>
<sequence>MTRAEEPGCTLSDVTDNAVLLPALRVRVTTPDGALHEAPLGMETLVVGTSPECDLVVPDPRVSRRHCELRLTRKGVVLRDLGSKNGTLLGDLAVMEVLLPLGTVVTLAGSRLSTHLAGAPSIVPLSPSTRFGEAIGESLPMRALFAALERAAASSETVLLLGESGTGKEVLARAIHAASPRKDGPFVVFDCSAVAPSLIEAELFGHARGAFTGAVAAHAGLLEQADRGTLFIDELGELPLDLQPKLLRALEARQVRRVGAVEWRPFDARVVAATHRDLRARVAEKSFREDLYYRLAVVEVNIPPLRERKDDIPALVERFLAAQTPKRTLADLPPHAMSLLLAHDWPGNVRELRNMVARLCLFPDFAVSALGASARKPPTAAAPAPAAAPEPAPVPAAPAPAMHEAPAGEADEGDLGALLGLPLLSAREMVLERFERPYLTAKLREHGGNISRTAEAIGVSRQFLHKLVDRYGLRSSAR</sequence>
<accession>A0ABT5EPH3</accession>
<name>A0ABT5EPH3_9BACT</name>
<organism evidence="8 9">
    <name type="scientific">Polyangium mundeleinium</name>
    <dbReference type="NCBI Taxonomy" id="2995306"/>
    <lineage>
        <taxon>Bacteria</taxon>
        <taxon>Pseudomonadati</taxon>
        <taxon>Myxococcota</taxon>
        <taxon>Polyangia</taxon>
        <taxon>Polyangiales</taxon>
        <taxon>Polyangiaceae</taxon>
        <taxon>Polyangium</taxon>
    </lineage>
</organism>
<dbReference type="Pfam" id="PF02954">
    <property type="entry name" value="HTH_8"/>
    <property type="match status" value="1"/>
</dbReference>
<dbReference type="InterPro" id="IPR003593">
    <property type="entry name" value="AAA+_ATPase"/>
</dbReference>
<dbReference type="Pfam" id="PF25601">
    <property type="entry name" value="AAA_lid_14"/>
    <property type="match status" value="1"/>
</dbReference>
<dbReference type="CDD" id="cd00060">
    <property type="entry name" value="FHA"/>
    <property type="match status" value="1"/>
</dbReference>
<proteinExistence type="predicted"/>
<keyword evidence="3" id="KW-0805">Transcription regulation</keyword>
<dbReference type="SUPFAM" id="SSF46689">
    <property type="entry name" value="Homeodomain-like"/>
    <property type="match status" value="1"/>
</dbReference>
<feature type="compositionally biased region" description="Pro residues" evidence="5">
    <location>
        <begin position="386"/>
        <end position="398"/>
    </location>
</feature>
<keyword evidence="9" id="KW-1185">Reference proteome</keyword>
<dbReference type="PROSITE" id="PS50006">
    <property type="entry name" value="FHA_DOMAIN"/>
    <property type="match status" value="1"/>
</dbReference>
<dbReference type="InterPro" id="IPR025662">
    <property type="entry name" value="Sigma_54_int_dom_ATP-bd_1"/>
</dbReference>
<dbReference type="SMART" id="SM00382">
    <property type="entry name" value="AAA"/>
    <property type="match status" value="1"/>
</dbReference>
<dbReference type="Gene3D" id="1.10.10.60">
    <property type="entry name" value="Homeodomain-like"/>
    <property type="match status" value="1"/>
</dbReference>
<dbReference type="PROSITE" id="PS00688">
    <property type="entry name" value="SIGMA54_INTERACT_3"/>
    <property type="match status" value="1"/>
</dbReference>
<evidence type="ECO:0000259" key="7">
    <source>
        <dbReference type="PROSITE" id="PS50045"/>
    </source>
</evidence>
<dbReference type="Gene3D" id="2.60.200.20">
    <property type="match status" value="1"/>
</dbReference>
<dbReference type="PROSITE" id="PS50045">
    <property type="entry name" value="SIGMA54_INTERACT_4"/>
    <property type="match status" value="1"/>
</dbReference>
<protein>
    <submittedName>
        <fullName evidence="8">Sigma 54-interacting transcriptional regulator</fullName>
    </submittedName>
</protein>
<reference evidence="8 9" key="1">
    <citation type="submission" date="2022-11" db="EMBL/GenBank/DDBJ databases">
        <title>Minimal conservation of predation-associated metabolite biosynthetic gene clusters underscores biosynthetic potential of Myxococcota including descriptions for ten novel species: Archangium lansinium sp. nov., Myxococcus landrumus sp. nov., Nannocystis bai.</title>
        <authorList>
            <person name="Ahearne A."/>
            <person name="Stevens C."/>
            <person name="Dowd S."/>
        </authorList>
    </citation>
    <scope>NUCLEOTIDE SEQUENCE [LARGE SCALE GENOMIC DNA]</scope>
    <source>
        <strain evidence="8 9">RJM3</strain>
    </source>
</reference>
<dbReference type="SUPFAM" id="SSF49879">
    <property type="entry name" value="SMAD/FHA domain"/>
    <property type="match status" value="1"/>
</dbReference>
<dbReference type="Gene3D" id="1.10.8.60">
    <property type="match status" value="1"/>
</dbReference>
<dbReference type="InterPro" id="IPR009057">
    <property type="entry name" value="Homeodomain-like_sf"/>
</dbReference>
<keyword evidence="4" id="KW-0804">Transcription</keyword>
<dbReference type="InterPro" id="IPR027417">
    <property type="entry name" value="P-loop_NTPase"/>
</dbReference>
<keyword evidence="2" id="KW-0067">ATP-binding</keyword>
<dbReference type="RefSeq" id="WP_271918437.1">
    <property type="nucleotide sequence ID" value="NZ_JAQNDO010000001.1"/>
</dbReference>
<dbReference type="PANTHER" id="PTHR32071">
    <property type="entry name" value="TRANSCRIPTIONAL REGULATORY PROTEIN"/>
    <property type="match status" value="1"/>
</dbReference>
<feature type="region of interest" description="Disordered" evidence="5">
    <location>
        <begin position="376"/>
        <end position="411"/>
    </location>
</feature>
<evidence type="ECO:0000256" key="5">
    <source>
        <dbReference type="SAM" id="MobiDB-lite"/>
    </source>
</evidence>
<evidence type="ECO:0000313" key="9">
    <source>
        <dbReference type="Proteomes" id="UP001221411"/>
    </source>
</evidence>
<dbReference type="Gene3D" id="3.40.50.300">
    <property type="entry name" value="P-loop containing nucleotide triphosphate hydrolases"/>
    <property type="match status" value="1"/>
</dbReference>
<keyword evidence="1" id="KW-0547">Nucleotide-binding</keyword>
<evidence type="ECO:0000256" key="3">
    <source>
        <dbReference type="ARBA" id="ARBA00023015"/>
    </source>
</evidence>
<feature type="domain" description="Sigma-54 factor interaction" evidence="7">
    <location>
        <begin position="134"/>
        <end position="361"/>
    </location>
</feature>
<dbReference type="SMART" id="SM00240">
    <property type="entry name" value="FHA"/>
    <property type="match status" value="1"/>
</dbReference>
<dbReference type="Pfam" id="PF00498">
    <property type="entry name" value="FHA"/>
    <property type="match status" value="1"/>
</dbReference>